<evidence type="ECO:0000256" key="2">
    <source>
        <dbReference type="SAM" id="MobiDB-lite"/>
    </source>
</evidence>
<feature type="region of interest" description="Disordered" evidence="2">
    <location>
        <begin position="24"/>
        <end position="143"/>
    </location>
</feature>
<feature type="compositionally biased region" description="Acidic residues" evidence="2">
    <location>
        <begin position="355"/>
        <end position="368"/>
    </location>
</feature>
<reference evidence="5 6" key="1">
    <citation type="submission" date="2024-03" db="EMBL/GenBank/DDBJ databases">
        <title>Aureococcus anophagefferens CCMP1851 and Kratosvirus quantuckense: Draft genome of a second virus-susceptible host strain in the model system.</title>
        <authorList>
            <person name="Chase E."/>
            <person name="Truchon A.R."/>
            <person name="Schepens W."/>
            <person name="Wilhelm S.W."/>
        </authorList>
    </citation>
    <scope>NUCLEOTIDE SEQUENCE [LARGE SCALE GENOMIC DNA]</scope>
    <source>
        <strain evidence="5 6">CCMP1851</strain>
    </source>
</reference>
<feature type="region of interest" description="Disordered" evidence="2">
    <location>
        <begin position="341"/>
        <end position="394"/>
    </location>
</feature>
<organism evidence="5 6">
    <name type="scientific">Aureococcus anophagefferens</name>
    <name type="common">Harmful bloom alga</name>
    <dbReference type="NCBI Taxonomy" id="44056"/>
    <lineage>
        <taxon>Eukaryota</taxon>
        <taxon>Sar</taxon>
        <taxon>Stramenopiles</taxon>
        <taxon>Ochrophyta</taxon>
        <taxon>Pelagophyceae</taxon>
        <taxon>Pelagomonadales</taxon>
        <taxon>Pelagomonadaceae</taxon>
        <taxon>Aureococcus</taxon>
    </lineage>
</organism>
<dbReference type="InterPro" id="IPR036875">
    <property type="entry name" value="Znf_CCHC_sf"/>
</dbReference>
<keyword evidence="1" id="KW-0862">Zinc</keyword>
<dbReference type="SUPFAM" id="SSF55277">
    <property type="entry name" value="GYF domain"/>
    <property type="match status" value="1"/>
</dbReference>
<accession>A0ABR1FQN9</accession>
<proteinExistence type="predicted"/>
<dbReference type="SMART" id="SM00343">
    <property type="entry name" value="ZnF_C2HC"/>
    <property type="match status" value="1"/>
</dbReference>
<evidence type="ECO:0000313" key="5">
    <source>
        <dbReference type="EMBL" id="KAK7235872.1"/>
    </source>
</evidence>
<dbReference type="InterPro" id="IPR035445">
    <property type="entry name" value="GYF-like_dom_sf"/>
</dbReference>
<evidence type="ECO:0000256" key="1">
    <source>
        <dbReference type="PROSITE-ProRule" id="PRU00047"/>
    </source>
</evidence>
<dbReference type="EMBL" id="JBBJCI010000289">
    <property type="protein sequence ID" value="KAK7235872.1"/>
    <property type="molecule type" value="Genomic_DNA"/>
</dbReference>
<feature type="domain" description="CCHC-type" evidence="3">
    <location>
        <begin position="18"/>
        <end position="32"/>
    </location>
</feature>
<keyword evidence="1" id="KW-0863">Zinc-finger</keyword>
<sequence length="394" mass="42443">MEPEVQLPLAKDGTVCVCFECGEPGHFGRDCPVRLANGGRRGRAPKRKRVRFDEEDDDEDPLASGGWSRPRPPRDDDDDDDDDGGGARPFDDGDDDGDDNVGDRAGGDEDDDDEDEAPVRRMTEEAVGEEDDTGERFNEVGERIEPFNLRSERENDGFFDANGNFVWKKGDEEPDEWLAQMDEATMEAAIGAAARRAADDDGDDDGGEDPALMGDDRKRAVAAELAALLEPGEKVAGGVRRLGRALKAKGAGAAEAFETLSGLADALVSAGRAAVYDETREDLERFAAPPRALAPAGDDRAWEYRATDGGVYGPYDTQTILDWRSGGFFTGDSAVPMREVARAPAPKPAAAADDLAADLEDSDDDDTPPPENPNRWVHSDDIDFLGDGVESPLP</sequence>
<evidence type="ECO:0008006" key="7">
    <source>
        <dbReference type="Google" id="ProtNLM"/>
    </source>
</evidence>
<keyword evidence="6" id="KW-1185">Reference proteome</keyword>
<dbReference type="Pfam" id="PF00098">
    <property type="entry name" value="zf-CCHC"/>
    <property type="match status" value="1"/>
</dbReference>
<feature type="compositionally biased region" description="Acidic residues" evidence="2">
    <location>
        <begin position="75"/>
        <end position="84"/>
    </location>
</feature>
<dbReference type="PANTHER" id="PTHR13138">
    <property type="entry name" value="PROTEIN LIN1"/>
    <property type="match status" value="1"/>
</dbReference>
<evidence type="ECO:0000259" key="4">
    <source>
        <dbReference type="PROSITE" id="PS50829"/>
    </source>
</evidence>
<dbReference type="Pfam" id="PF02213">
    <property type="entry name" value="GYF"/>
    <property type="match status" value="1"/>
</dbReference>
<feature type="compositionally biased region" description="Basic and acidic residues" evidence="2">
    <location>
        <begin position="134"/>
        <end position="143"/>
    </location>
</feature>
<protein>
    <recommendedName>
        <fullName evidence="7">CCHC-type domain-containing protein</fullName>
    </recommendedName>
</protein>
<feature type="domain" description="GYF" evidence="4">
    <location>
        <begin position="299"/>
        <end position="356"/>
    </location>
</feature>
<dbReference type="InterPro" id="IPR003169">
    <property type="entry name" value="GYF"/>
</dbReference>
<gene>
    <name evidence="5" type="ORF">SO694_00064173</name>
</gene>
<feature type="region of interest" description="Disordered" evidence="2">
    <location>
        <begin position="192"/>
        <end position="214"/>
    </location>
</feature>
<name>A0ABR1FQN9_AURAN</name>
<dbReference type="Gene3D" id="4.10.60.10">
    <property type="entry name" value="Zinc finger, CCHC-type"/>
    <property type="match status" value="1"/>
</dbReference>
<evidence type="ECO:0000259" key="3">
    <source>
        <dbReference type="PROSITE" id="PS50158"/>
    </source>
</evidence>
<dbReference type="InterPro" id="IPR039905">
    <property type="entry name" value="CD2BP2/Lin1"/>
</dbReference>
<comment type="caution">
    <text evidence="5">The sequence shown here is derived from an EMBL/GenBank/DDBJ whole genome shotgun (WGS) entry which is preliminary data.</text>
</comment>
<dbReference type="Proteomes" id="UP001363151">
    <property type="component" value="Unassembled WGS sequence"/>
</dbReference>
<keyword evidence="1" id="KW-0479">Metal-binding</keyword>
<dbReference type="InterPro" id="IPR001878">
    <property type="entry name" value="Znf_CCHC"/>
</dbReference>
<feature type="compositionally biased region" description="Basic residues" evidence="2">
    <location>
        <begin position="40"/>
        <end position="50"/>
    </location>
</feature>
<dbReference type="PROSITE" id="PS50158">
    <property type="entry name" value="ZF_CCHC"/>
    <property type="match status" value="1"/>
</dbReference>
<dbReference type="SUPFAM" id="SSF57756">
    <property type="entry name" value="Retrovirus zinc finger-like domains"/>
    <property type="match status" value="1"/>
</dbReference>
<dbReference type="PANTHER" id="PTHR13138:SF3">
    <property type="entry name" value="CD2 ANTIGEN CYTOPLASMIC TAIL-BINDING PROTEIN 2"/>
    <property type="match status" value="1"/>
</dbReference>
<dbReference type="Gene3D" id="3.30.1490.40">
    <property type="match status" value="1"/>
</dbReference>
<dbReference type="PROSITE" id="PS50829">
    <property type="entry name" value="GYF"/>
    <property type="match status" value="1"/>
</dbReference>
<evidence type="ECO:0000313" key="6">
    <source>
        <dbReference type="Proteomes" id="UP001363151"/>
    </source>
</evidence>